<gene>
    <name evidence="1" type="ORF">OI18_15495</name>
</gene>
<evidence type="ECO:0000313" key="1">
    <source>
        <dbReference type="EMBL" id="KIC93772.1"/>
    </source>
</evidence>
<keyword evidence="2" id="KW-1185">Reference proteome</keyword>
<dbReference type="AlphaFoldDB" id="A0A0C1L174"/>
<evidence type="ECO:0000313" key="2">
    <source>
        <dbReference type="Proteomes" id="UP000031408"/>
    </source>
</evidence>
<evidence type="ECO:0008006" key="3">
    <source>
        <dbReference type="Google" id="ProtNLM"/>
    </source>
</evidence>
<name>A0A0C1L174_9BACT</name>
<dbReference type="STRING" id="1349421.OI18_15495"/>
<dbReference type="PANTHER" id="PTHR36456:SF1">
    <property type="entry name" value="UPF0232 PROTEIN SCO3875"/>
    <property type="match status" value="1"/>
</dbReference>
<dbReference type="OrthoDB" id="9804942at2"/>
<dbReference type="Proteomes" id="UP000031408">
    <property type="component" value="Unassembled WGS sequence"/>
</dbReference>
<sequence>MGEYSLGDAIKQFLKKSRLKGSVQALQIQDVWEDIMGKTIARYTDSIKIYGDKLYVTTSVAPLKQELLFQKEKIIERVNQALGEKVIKEVIVQ</sequence>
<dbReference type="PANTHER" id="PTHR36456">
    <property type="entry name" value="UPF0232 PROTEIN SCO3875"/>
    <property type="match status" value="1"/>
</dbReference>
<organism evidence="1 2">
    <name type="scientific">Flavihumibacter solisilvae</name>
    <dbReference type="NCBI Taxonomy" id="1349421"/>
    <lineage>
        <taxon>Bacteria</taxon>
        <taxon>Pseudomonadati</taxon>
        <taxon>Bacteroidota</taxon>
        <taxon>Chitinophagia</taxon>
        <taxon>Chitinophagales</taxon>
        <taxon>Chitinophagaceae</taxon>
        <taxon>Flavihumibacter</taxon>
    </lineage>
</organism>
<proteinExistence type="predicted"/>
<dbReference type="InterPro" id="IPR007922">
    <property type="entry name" value="DciA-like"/>
</dbReference>
<protein>
    <recommendedName>
        <fullName evidence="3">RNA-binding protein</fullName>
    </recommendedName>
</protein>
<dbReference type="Pfam" id="PF05258">
    <property type="entry name" value="DciA"/>
    <property type="match status" value="1"/>
</dbReference>
<reference evidence="1 2" key="1">
    <citation type="submission" date="2014-11" db="EMBL/GenBank/DDBJ databases">
        <title>Genome sequence of Flavihumibacter solisilvae 3-3.</title>
        <authorList>
            <person name="Zhou G."/>
            <person name="Li M."/>
            <person name="Wang G."/>
        </authorList>
    </citation>
    <scope>NUCLEOTIDE SEQUENCE [LARGE SCALE GENOMIC DNA]</scope>
    <source>
        <strain evidence="1 2">3-3</strain>
    </source>
</reference>
<dbReference type="EMBL" id="JSVC01000017">
    <property type="protein sequence ID" value="KIC93772.1"/>
    <property type="molecule type" value="Genomic_DNA"/>
</dbReference>
<comment type="caution">
    <text evidence="1">The sequence shown here is derived from an EMBL/GenBank/DDBJ whole genome shotgun (WGS) entry which is preliminary data.</text>
</comment>
<accession>A0A0C1L174</accession>